<keyword evidence="2" id="KW-1185">Reference proteome</keyword>
<organism evidence="1 2">
    <name type="scientific">Panicum hallii var. hallii</name>
    <dbReference type="NCBI Taxonomy" id="1504633"/>
    <lineage>
        <taxon>Eukaryota</taxon>
        <taxon>Viridiplantae</taxon>
        <taxon>Streptophyta</taxon>
        <taxon>Embryophyta</taxon>
        <taxon>Tracheophyta</taxon>
        <taxon>Spermatophyta</taxon>
        <taxon>Magnoliopsida</taxon>
        <taxon>Liliopsida</taxon>
        <taxon>Poales</taxon>
        <taxon>Poaceae</taxon>
        <taxon>PACMAD clade</taxon>
        <taxon>Panicoideae</taxon>
        <taxon>Panicodae</taxon>
        <taxon>Paniceae</taxon>
        <taxon>Panicinae</taxon>
        <taxon>Panicum</taxon>
        <taxon>Panicum sect. Panicum</taxon>
    </lineage>
</organism>
<dbReference type="Gramene" id="PUZ43813">
    <property type="protein sequence ID" value="PUZ43813"/>
    <property type="gene ID" value="GQ55_8G037400"/>
</dbReference>
<evidence type="ECO:0000313" key="2">
    <source>
        <dbReference type="Proteomes" id="UP000244336"/>
    </source>
</evidence>
<gene>
    <name evidence="1" type="ORF">GQ55_8G037400</name>
</gene>
<reference evidence="1 2" key="1">
    <citation type="submission" date="2018-04" db="EMBL/GenBank/DDBJ databases">
        <title>WGS assembly of Panicum hallii var. hallii HAL2.</title>
        <authorList>
            <person name="Lovell J."/>
            <person name="Jenkins J."/>
            <person name="Lowry D."/>
            <person name="Mamidi S."/>
            <person name="Sreedasyam A."/>
            <person name="Weng X."/>
            <person name="Barry K."/>
            <person name="Bonette J."/>
            <person name="Campitelli B."/>
            <person name="Daum C."/>
            <person name="Gordon S."/>
            <person name="Gould B."/>
            <person name="Lipzen A."/>
            <person name="MacQueen A."/>
            <person name="Palacio-Mejia J."/>
            <person name="Plott C."/>
            <person name="Shakirov E."/>
            <person name="Shu S."/>
            <person name="Yoshinaga Y."/>
            <person name="Zane M."/>
            <person name="Rokhsar D."/>
            <person name="Grimwood J."/>
            <person name="Schmutz J."/>
            <person name="Juenger T."/>
        </authorList>
    </citation>
    <scope>NUCLEOTIDE SEQUENCE [LARGE SCALE GENOMIC DNA]</scope>
    <source>
        <strain evidence="2">cv. HAL2</strain>
    </source>
</reference>
<proteinExistence type="predicted"/>
<dbReference type="AlphaFoldDB" id="A0A2T7CKN7"/>
<protein>
    <submittedName>
        <fullName evidence="1">Uncharacterized protein</fullName>
    </submittedName>
</protein>
<dbReference type="EMBL" id="CM009756">
    <property type="protein sequence ID" value="PUZ43813.1"/>
    <property type="molecule type" value="Genomic_DNA"/>
</dbReference>
<accession>A0A2T7CKN7</accession>
<evidence type="ECO:0000313" key="1">
    <source>
        <dbReference type="EMBL" id="PUZ43813.1"/>
    </source>
</evidence>
<sequence>MGYGLVNYRLIFSSYHLLKLYLLRKRVVHGCCRRREPPMDHPQQGMRTYNYIYILQREKQEQHLTYWKTDSDESIKFDLPEKTSFLSSFI</sequence>
<name>A0A2T7CKN7_9POAL</name>
<dbReference type="Proteomes" id="UP000244336">
    <property type="component" value="Chromosome 8"/>
</dbReference>